<dbReference type="PROSITE" id="PS52019">
    <property type="entry name" value="PKS_MFAS_DH"/>
    <property type="match status" value="1"/>
</dbReference>
<dbReference type="InterPro" id="IPR042099">
    <property type="entry name" value="ANL_N_sf"/>
</dbReference>
<comment type="similarity">
    <text evidence="10">Belongs to the NRP synthetase family.</text>
</comment>
<evidence type="ECO:0000256" key="9">
    <source>
        <dbReference type="ARBA" id="ARBA00029443"/>
    </source>
</evidence>
<dbReference type="SUPFAM" id="SSF56801">
    <property type="entry name" value="Acetyl-CoA synthetase-like"/>
    <property type="match status" value="1"/>
</dbReference>
<dbReference type="PROSITE" id="PS00012">
    <property type="entry name" value="PHOSPHOPANTETHEINE"/>
    <property type="match status" value="1"/>
</dbReference>
<dbReference type="CDD" id="cd02440">
    <property type="entry name" value="AdoMet_MTases"/>
    <property type="match status" value="1"/>
</dbReference>
<dbReference type="InterPro" id="IPR020806">
    <property type="entry name" value="PKS_PP-bd"/>
</dbReference>
<dbReference type="GO" id="GO:0004312">
    <property type="term" value="F:fatty acid synthase activity"/>
    <property type="evidence" value="ECO:0007669"/>
    <property type="project" value="TreeGrafter"/>
</dbReference>
<evidence type="ECO:0000256" key="11">
    <source>
        <dbReference type="PROSITE-ProRule" id="PRU01363"/>
    </source>
</evidence>
<feature type="region of interest" description="C-terminal hotdog fold" evidence="11">
    <location>
        <begin position="1094"/>
        <end position="1249"/>
    </location>
</feature>
<dbReference type="PROSITE" id="PS50075">
    <property type="entry name" value="CARRIER"/>
    <property type="match status" value="2"/>
</dbReference>
<dbReference type="PROSITE" id="PS00455">
    <property type="entry name" value="AMP_BINDING"/>
    <property type="match status" value="1"/>
</dbReference>
<accession>E9FCW5</accession>
<dbReference type="SUPFAM" id="SSF47336">
    <property type="entry name" value="ACP-like"/>
    <property type="match status" value="2"/>
</dbReference>
<evidence type="ECO:0000256" key="7">
    <source>
        <dbReference type="ARBA" id="ARBA00023002"/>
    </source>
</evidence>
<dbReference type="SUPFAM" id="SSF53901">
    <property type="entry name" value="Thiolase-like"/>
    <property type="match status" value="1"/>
</dbReference>
<dbReference type="InterPro" id="IPR049900">
    <property type="entry name" value="PKS_mFAS_DH"/>
</dbReference>
<comment type="similarity">
    <text evidence="9">In the C-terminal section; belongs to the NRP synthetase family.</text>
</comment>
<dbReference type="GO" id="GO:0009403">
    <property type="term" value="P:toxin biosynthetic process"/>
    <property type="evidence" value="ECO:0007669"/>
    <property type="project" value="UniProtKB-ARBA"/>
</dbReference>
<dbReference type="InterPro" id="IPR042104">
    <property type="entry name" value="PKS_dehydratase_sf"/>
</dbReference>
<dbReference type="InterPro" id="IPR014031">
    <property type="entry name" value="Ketoacyl_synth_C"/>
</dbReference>
<dbReference type="Pfam" id="PF21089">
    <property type="entry name" value="PKS_DH_N"/>
    <property type="match status" value="1"/>
</dbReference>
<dbReference type="Pfam" id="PF00109">
    <property type="entry name" value="ketoacyl-synt"/>
    <property type="match status" value="1"/>
</dbReference>
<dbReference type="PANTHER" id="PTHR43775:SF20">
    <property type="entry name" value="HYBRID PKS-NRPS SYNTHETASE APDA"/>
    <property type="match status" value="1"/>
</dbReference>
<dbReference type="SMART" id="SM00823">
    <property type="entry name" value="PKS_PP"/>
    <property type="match status" value="2"/>
</dbReference>
<evidence type="ECO:0000256" key="10">
    <source>
        <dbReference type="ARBA" id="ARBA00029454"/>
    </source>
</evidence>
<dbReference type="Proteomes" id="UP000002498">
    <property type="component" value="Unassembled WGS sequence"/>
</dbReference>
<evidence type="ECO:0000256" key="5">
    <source>
        <dbReference type="ARBA" id="ARBA00022679"/>
    </source>
</evidence>
<dbReference type="InterPro" id="IPR056501">
    <property type="entry name" value="NAD-bd_HRPKS_sdrA"/>
</dbReference>
<evidence type="ECO:0000256" key="2">
    <source>
        <dbReference type="ARBA" id="ARBA00022553"/>
    </source>
</evidence>
<dbReference type="Pfam" id="PF16197">
    <property type="entry name" value="KAsynt_C_assoc"/>
    <property type="match status" value="1"/>
</dbReference>
<dbReference type="Pfam" id="PF07993">
    <property type="entry name" value="NAD_binding_4"/>
    <property type="match status" value="1"/>
</dbReference>
<dbReference type="SMART" id="SM00826">
    <property type="entry name" value="PKS_DH"/>
    <property type="match status" value="1"/>
</dbReference>
<dbReference type="RefSeq" id="XP_007826303.2">
    <property type="nucleotide sequence ID" value="XM_007828112.2"/>
</dbReference>
<dbReference type="PROSITE" id="PS00606">
    <property type="entry name" value="KS3_1"/>
    <property type="match status" value="1"/>
</dbReference>
<keyword evidence="6" id="KW-0677">Repeat</keyword>
<dbReference type="Gene3D" id="3.30.559.30">
    <property type="entry name" value="Nonribosomal peptide synthetase, condensation domain"/>
    <property type="match status" value="1"/>
</dbReference>
<dbReference type="Pfam" id="PF23114">
    <property type="entry name" value="NAD-bd_HRPKS_sdrA"/>
    <property type="match status" value="1"/>
</dbReference>
<dbReference type="InterPro" id="IPR018201">
    <property type="entry name" value="Ketoacyl_synth_AS"/>
</dbReference>
<feature type="compositionally biased region" description="Low complexity" evidence="12">
    <location>
        <begin position="2514"/>
        <end position="2528"/>
    </location>
</feature>
<dbReference type="Gene3D" id="3.30.559.10">
    <property type="entry name" value="Chloramphenicol acetyltransferase-like domain"/>
    <property type="match status" value="1"/>
</dbReference>
<feature type="domain" description="Carrier" evidence="13">
    <location>
        <begin position="3527"/>
        <end position="3607"/>
    </location>
</feature>
<dbReference type="Pfam" id="PF08242">
    <property type="entry name" value="Methyltransf_12"/>
    <property type="match status" value="1"/>
</dbReference>
<feature type="domain" description="Carrier" evidence="13">
    <location>
        <begin position="2386"/>
        <end position="2461"/>
    </location>
</feature>
<dbReference type="InterPro" id="IPR001227">
    <property type="entry name" value="Ac_transferase_dom_sf"/>
</dbReference>
<dbReference type="InterPro" id="IPR013217">
    <property type="entry name" value="Methyltransf_12"/>
</dbReference>
<feature type="domain" description="Ketosynthase family 3 (KS3)" evidence="14">
    <location>
        <begin position="11"/>
        <end position="445"/>
    </location>
</feature>
<evidence type="ECO:0000259" key="14">
    <source>
        <dbReference type="PROSITE" id="PS52004"/>
    </source>
</evidence>
<dbReference type="InterPro" id="IPR020845">
    <property type="entry name" value="AMP-binding_CS"/>
</dbReference>
<proteinExistence type="inferred from homology"/>
<dbReference type="Pfam" id="PF00501">
    <property type="entry name" value="AMP-binding"/>
    <property type="match status" value="1"/>
</dbReference>
<dbReference type="SUPFAM" id="SSF52151">
    <property type="entry name" value="FabD/lysophospholipase-like"/>
    <property type="match status" value="1"/>
</dbReference>
<evidence type="ECO:0000256" key="4">
    <source>
        <dbReference type="ARBA" id="ARBA00022603"/>
    </source>
</evidence>
<dbReference type="InterPro" id="IPR045851">
    <property type="entry name" value="AMP-bd_C_sf"/>
</dbReference>
<dbReference type="InterPro" id="IPR029063">
    <property type="entry name" value="SAM-dependent_MTases_sf"/>
</dbReference>
<dbReference type="InterPro" id="IPR013120">
    <property type="entry name" value="FAR_NAD-bd"/>
</dbReference>
<comment type="caution">
    <text evidence="16">The sequence shown here is derived from an EMBL/GenBank/DDBJ whole genome shotgun (WGS) entry which is preliminary data.</text>
</comment>
<organism evidence="16 17">
    <name type="scientific">Metarhizium robertsii (strain ARSEF 23 / ATCC MYA-3075)</name>
    <name type="common">Metarhizium anisopliae (strain ARSEF 23)</name>
    <dbReference type="NCBI Taxonomy" id="655844"/>
    <lineage>
        <taxon>Eukaryota</taxon>
        <taxon>Fungi</taxon>
        <taxon>Dikarya</taxon>
        <taxon>Ascomycota</taxon>
        <taxon>Pezizomycotina</taxon>
        <taxon>Sordariomycetes</taxon>
        <taxon>Hypocreomycetidae</taxon>
        <taxon>Hypocreales</taxon>
        <taxon>Clavicipitaceae</taxon>
        <taxon>Metarhizium</taxon>
    </lineage>
</organism>
<dbReference type="InterPro" id="IPR006162">
    <property type="entry name" value="Ppantetheine_attach_site"/>
</dbReference>
<dbReference type="Gene3D" id="3.30.300.30">
    <property type="match status" value="1"/>
</dbReference>
<dbReference type="GeneID" id="19264400"/>
<evidence type="ECO:0000259" key="15">
    <source>
        <dbReference type="PROSITE" id="PS52019"/>
    </source>
</evidence>
<reference evidence="16 17" key="1">
    <citation type="journal article" date="2011" name="PLoS Genet.">
        <title>Genome sequencing and comparative transcriptomics of the model entomopathogenic fungi Metarhizium anisopliae and M. acridum.</title>
        <authorList>
            <person name="Gao Q."/>
            <person name="Jin K."/>
            <person name="Ying S.H."/>
            <person name="Zhang Y."/>
            <person name="Xiao G."/>
            <person name="Shang Y."/>
            <person name="Duan Z."/>
            <person name="Hu X."/>
            <person name="Xie X.Q."/>
            <person name="Zhou G."/>
            <person name="Peng G."/>
            <person name="Luo Z."/>
            <person name="Huang W."/>
            <person name="Wang B."/>
            <person name="Fang W."/>
            <person name="Wang S."/>
            <person name="Zhong Y."/>
            <person name="Ma L.J."/>
            <person name="St Leger R.J."/>
            <person name="Zhao G.P."/>
            <person name="Pei Y."/>
            <person name="Feng M.G."/>
            <person name="Xia Y."/>
            <person name="Wang C."/>
        </authorList>
    </citation>
    <scope>NUCLEOTIDE SEQUENCE [LARGE SCALE GENOMIC DNA]</scope>
    <source>
        <strain evidence="17">ARSEF 23 / ATCC MYA-3075</strain>
    </source>
</reference>
<keyword evidence="5" id="KW-0808">Transferase</keyword>
<dbReference type="InterPro" id="IPR013968">
    <property type="entry name" value="PKS_KR"/>
</dbReference>
<dbReference type="Pfam" id="PF08659">
    <property type="entry name" value="KR"/>
    <property type="match status" value="1"/>
</dbReference>
<dbReference type="SUPFAM" id="SSF52777">
    <property type="entry name" value="CoA-dependent acyltransferases"/>
    <property type="match status" value="2"/>
</dbReference>
<dbReference type="PANTHER" id="PTHR43775">
    <property type="entry name" value="FATTY ACID SYNTHASE"/>
    <property type="match status" value="1"/>
</dbReference>
<name>E9FCW5_METRA</name>
<dbReference type="SUPFAM" id="SSF51735">
    <property type="entry name" value="NAD(P)-binding Rossmann-fold domains"/>
    <property type="match status" value="2"/>
</dbReference>
<dbReference type="GO" id="GO:0016874">
    <property type="term" value="F:ligase activity"/>
    <property type="evidence" value="ECO:0007669"/>
    <property type="project" value="UniProtKB-KW"/>
</dbReference>
<evidence type="ECO:0000313" key="16">
    <source>
        <dbReference type="EMBL" id="EFY94437.2"/>
    </source>
</evidence>
<dbReference type="GO" id="GO:0032259">
    <property type="term" value="P:methylation"/>
    <property type="evidence" value="ECO:0007669"/>
    <property type="project" value="UniProtKB-KW"/>
</dbReference>
<dbReference type="GO" id="GO:0030639">
    <property type="term" value="P:polyketide biosynthetic process"/>
    <property type="evidence" value="ECO:0007669"/>
    <property type="project" value="UniProtKB-ARBA"/>
</dbReference>
<dbReference type="GO" id="GO:0004315">
    <property type="term" value="F:3-oxoacyl-[acyl-carrier-protein] synthase activity"/>
    <property type="evidence" value="ECO:0007669"/>
    <property type="project" value="InterPro"/>
</dbReference>
<keyword evidence="1" id="KW-0596">Phosphopantetheine</keyword>
<dbReference type="InterPro" id="IPR036291">
    <property type="entry name" value="NAD(P)-bd_dom_sf"/>
</dbReference>
<dbReference type="SUPFAM" id="SSF55048">
    <property type="entry name" value="Probable ACP-binding domain of malonyl-CoA ACP transacylase"/>
    <property type="match status" value="1"/>
</dbReference>
<dbReference type="GO" id="GO:0016491">
    <property type="term" value="F:oxidoreductase activity"/>
    <property type="evidence" value="ECO:0007669"/>
    <property type="project" value="UniProtKB-KW"/>
</dbReference>
<feature type="active site" description="Proton donor; for dehydratase activity" evidence="11">
    <location>
        <position position="1153"/>
    </location>
</feature>
<dbReference type="InterPro" id="IPR014030">
    <property type="entry name" value="Ketoacyl_synth_N"/>
</dbReference>
<dbReference type="Gene3D" id="3.40.366.10">
    <property type="entry name" value="Malonyl-Coenzyme A Acyl Carrier Protein, domain 2"/>
    <property type="match status" value="1"/>
</dbReference>
<dbReference type="Gene3D" id="3.40.50.150">
    <property type="entry name" value="Vaccinia Virus protein VP39"/>
    <property type="match status" value="1"/>
</dbReference>
<dbReference type="CDD" id="cd19532">
    <property type="entry name" value="C_PKS-NRPS"/>
    <property type="match status" value="1"/>
</dbReference>
<keyword evidence="7" id="KW-0560">Oxidoreductase</keyword>
<dbReference type="GO" id="GO:0008168">
    <property type="term" value="F:methyltransferase activity"/>
    <property type="evidence" value="ECO:0007669"/>
    <property type="project" value="UniProtKB-KW"/>
</dbReference>
<dbReference type="GO" id="GO:0031177">
    <property type="term" value="F:phosphopantetheine binding"/>
    <property type="evidence" value="ECO:0007669"/>
    <property type="project" value="InterPro"/>
</dbReference>
<dbReference type="Pfam" id="PF00668">
    <property type="entry name" value="Condensation"/>
    <property type="match status" value="1"/>
</dbReference>
<evidence type="ECO:0000256" key="1">
    <source>
        <dbReference type="ARBA" id="ARBA00022450"/>
    </source>
</evidence>
<dbReference type="SUPFAM" id="SSF53335">
    <property type="entry name" value="S-adenosyl-L-methionine-dependent methyltransferases"/>
    <property type="match status" value="1"/>
</dbReference>
<dbReference type="GO" id="GO:0006633">
    <property type="term" value="P:fatty acid biosynthetic process"/>
    <property type="evidence" value="ECO:0007669"/>
    <property type="project" value="InterPro"/>
</dbReference>
<dbReference type="InterPro" id="IPR032821">
    <property type="entry name" value="PKS_assoc"/>
</dbReference>
<dbReference type="InterPro" id="IPR036736">
    <property type="entry name" value="ACP-like_sf"/>
</dbReference>
<dbReference type="Gene3D" id="3.40.50.720">
    <property type="entry name" value="NAD(P)-binding Rossmann-like Domain"/>
    <property type="match status" value="2"/>
</dbReference>
<dbReference type="OrthoDB" id="329835at2759"/>
<dbReference type="InterPro" id="IPR016036">
    <property type="entry name" value="Malonyl_transacylase_ACP-bd"/>
</dbReference>
<feature type="region of interest" description="N-terminal hotdog fold" evidence="11">
    <location>
        <begin position="942"/>
        <end position="1076"/>
    </location>
</feature>
<keyword evidence="8" id="KW-0511">Multifunctional enzyme</keyword>
<keyword evidence="4" id="KW-0489">Methyltransferase</keyword>
<evidence type="ECO:0000256" key="6">
    <source>
        <dbReference type="ARBA" id="ARBA00022737"/>
    </source>
</evidence>
<keyword evidence="17" id="KW-1185">Reference proteome</keyword>
<dbReference type="SMART" id="SM00822">
    <property type="entry name" value="PKS_KR"/>
    <property type="match status" value="1"/>
</dbReference>
<dbReference type="Gene3D" id="3.10.129.110">
    <property type="entry name" value="Polyketide synthase dehydratase"/>
    <property type="match status" value="1"/>
</dbReference>
<dbReference type="EMBL" id="ADNJ02000009">
    <property type="protein sequence ID" value="EFY94437.2"/>
    <property type="molecule type" value="Genomic_DNA"/>
</dbReference>
<feature type="domain" description="PKS/mFAS DH" evidence="15">
    <location>
        <begin position="942"/>
        <end position="1249"/>
    </location>
</feature>
<dbReference type="InterPro" id="IPR050091">
    <property type="entry name" value="PKS_NRPS_Biosynth_Enz"/>
</dbReference>
<dbReference type="InterPro" id="IPR016039">
    <property type="entry name" value="Thiolase-like"/>
</dbReference>
<dbReference type="SMART" id="SM00825">
    <property type="entry name" value="PKS_KS"/>
    <property type="match status" value="1"/>
</dbReference>
<dbReference type="InterPro" id="IPR000873">
    <property type="entry name" value="AMP-dep_synth/lig_dom"/>
</dbReference>
<sequence length="3957" mass="436053">MDSVQYGSSGNEPIAIIGSACRFSGSLDTPSKLWEVLKEPKDLLTKIPRNRFNVDAFYHPNGLHHGTSNVTESYMLAEDPRLFDAAFFNIKPIEAHSVDPQQRLLMEVVYESLEAAGLPFESLVGSQTGVYVGLMCADFANHLQRDVDATPTYMGTGTARSIISNRISYFFDWHGPSMTIDTACSSSLVAVHQAVQLLRSGESDLAVAAGANLILGPEQYIGEAKLKMLSPGSRSRMWDANADGYARGEGITSVILKRLSDVIRDGDHVECIVRESGVNSDGRTKGITMPNPLAQAELIARTYRKTGLDPEDPGQRCQYFEAHGTGTTAGDACEAEGIKRAFFGLDETSSSPNTPLYVGSIKTVLGHTEGTAGLAGLLKASLALQNGTIPPNMLFDNLSADVAPFYSNLEVATRAKPWPKTSGPRRASVNSFGFGGTNSHAILESFDNEPVRTSHSFNSRVFTPYVFSAGSEAALTKMLKAYLAHLKANPSVSHRDLSYTLHSRRSALGVRASFPSTPYDRLASNIDNYIQANEGVGATGIGVRPAPSQPRVLGVFTGQGAQWATMGREIILGSEKLRESWDGFQHVLNSLPKDHQPSWSLVEELAADATRSRIGEAVISQTLCTAVQITLVDILRASGVEFQAVVGHSSGEIAAAYAAGFISREDALKIAYYRGLCVSSSTCHKKGAMLAVGTTVEDAEEVCNLGKYKDRVCLAACNSPLSVTLSGDEDAIEEAKVLFEDENKFSRRLNVDQAYHSHHMIPKSAGYVEALRACSIQPRQGRKGCRWYSSVSKNTVITASDALGAEYWKENMLQPVLFYQAIRTALKNEDGLNLVVEVGPHPALKGPVLETWRSSHDKAPAYTGVLQRNIDDIEALSAALGYMWSHFSTPFINFNAVDVLLSGDDGWNLVPSLPTYPWDHDRIFWHETRLLRAYNDRNDSPHSLLGTRLPDGLDDEIRWRNLIRPSELAWIHGHQVQGQMVYPAAAYISSAIESARFLGAGETISVIDIHDFVIRKALVFQDESSEAESLFALSDIDRKIPDQISATFKFHASTSSKSDTLACLATGRLIVSIGISRSVDELDRQLRNTKPPYLLDVTQDNFYSSLEKLGYHYTREFRSLQSMKRKLGYGEAIARVPSQEVADSVLVHPALLDAAFQCILLAYWWPGDGSLDQLHVPTKISSIRVNAQHCQLNLVPGNKIPIVSRLTQNPLITGGIEGDVDVFVPNPQSGLLLQVQGIKVTPLSERSPEKDRQLFCKHIWAPALPDGFLAADNRASAEDVQLAADLERISLYYMNQVSRDTPEDKRDTLSWHHKAMFDCFGHVIHQSRIGRQRFTEREWLNDTWEDIAQIMDRYPDSIEIKLTRTVGEHLTAAVRGETEILQHMLDDDLLNRYYVEAMGLKDATSFLSRVIAQIAHRYPHMDILEIGAGTGGATKTIMRDIGRSFASYTFTDVSSGFFEKAREVFAAQYESEKMTFKVLDCEKDVVEQGYEEYSYDLVIASLVLHATRDLQKTLTNTRRLLRPGGYLVILELTSNDVVWVGFAMSGLPGWWLGQDDDRKFSPCVSSLAWHSIMIETGFSGIDTSTPEVDTLARPFSVLVTQAIDEGTKAIRDPLRHYGSFLREKSNRDLVIIGGATLTTKVLVDSLLQLIQPLDFSIIHCASLEDLAASAIPATALVLCVTELDSPIFCHFSSERMSGLQSLFDYQRTILWVTQGCQADQPYMNMSVGLGRSLALEFPDVRLQFLDIDNSRKPDARLVAETLLRLNFTDTEGILWSVEQEMVQENDRVMIPRLIADKDANRRHNAANRVITDDIDPGSTSLRLHRSSAGYSIYDSNINISSGEVMIHVKKATLLPILGNLHGIFGKNELTGKSVMCFSAVNGSMVAVQAEHMVELSVTAGDEARLLGLLRLEVQVSQVLDVLEPGSTVVINEPTPILAQMLHERAFEKGIHVFFTESAAASAVAALPQLRVNNASPKRLIKSALPTNISAFIDCSSDPEGVARLVEPCLPDHCWRTSLSAIQHMYSGTKTPGNDSLSDLLRRVISHYSPLTPITVTIANPRDVVAMGGSYEAGTIVDWKATALVPVRLTSVNDQIRFDENKTYVLFGLTSDLATSLCDWMSSRGARTIVLTSRNPNIDERWLEEISRAGVHVKVFSNDITDQTAVEELVATIRREFPPIGGIMNGAMVLQDVPFSEMSFEIMEKVLRPKVLGTMHLDRLFRDDSLDFFVMFSSIAAAAGNRGQSNYSAANMFMVATAMERRRQGLAASVLHLGAVLGVGYIMREFDETVLPTILRGGFMWMEERAFHQCIAEAILAGRPQAGRNPEIITGLRMINADDAEPVPWIRNPRFQHYINWGSDGNLKKTMQNAAVPSETWRRCRKLYKANGFVGKLQAALQLQLDENSEEFNMSNMNADDLGIDSLVAVEIRSWFLREMDVDMPVLKILGGASLADLITFALENIPSELIPKLAAVETQPMASNESELQKTQLTPLVASSGSNGSVLASIDNLSRSAESSIASSSSESPLPESESEPGDAGLKSRSFEHKPAFTHEVERSVPMSAGQSRFWFLKHFVQDQTTFNITFSMKINGELNDHKLEAAVKVLGHRHEALRTAFITQGDQNLQCVLKNSLLCLEKRTIRDISQVAREFADLRDYIYDIQHGETMRMLLLSLSSEQSFLIIGYHHINMDGASLEVFLADLEKAYTGKPLAPNPLQYPDFSLRQSLERKEGKHSRELDFWKAKLDECPTCLPILPWSLTKSREPIRRYEHTKVTRYIEADLSSRINHMCRKQRASIFHFYLAVFEVMLYRLLDAPDMCIGMADANRFEGNLSGSIGMYLNLIPLVAHLKPSQSFRDVLKETRRNAYEAMAHSKLPFDALLDDLKVNRSIFHSPLFQAFINYRAGVAEKRTFGGLAAEAGETVAGRTAYDICLDIYDNPGASTRIDIVVQKQLYSVEDATILTDSYFHLMNFFSANPDASLSEPTVGFDESTYDDGLLGIGPVCESQWPETLVHRIDDMTENYPTSVALKHGNDVWNYRQMAVRVNSIASALINLELSPKSIVGVFQEAGPDWICSMLAILRVGATYIPLDTSTPVPRLASMVNDCQPVAVIVDEATFPQTTGLNLRQEALIISTADISESGGNKVPVKAKSEDAAVILYTSGTTGIPKGVVLSHNGLRNYLEWENMSGQEIVLQHSALGFDLGLWQSLVTLVYGGSIVIVPRPLRGDSVAITKLIAQEKITYVGATPSEYLGWIQYGFSNLSQSTSWKYAMSCGEPCPRKLIEDFGKLGLPELHLWNSYGPSEATMGSNAQEIPLGEGVVDRILAGPALVNRAVHIVDEDLKPLPRGATGEICISGAGVAMGYVNNDLLTRQAFVTNPVPPAVFEKNGWTRMYRTGDKGRILERGSLEVLGRVNGDSQVKIRGVRIELQDIESTIVRVSNGALANAAVTPRGDAPILVAHAVFAKDAEVEDQTQFLQRLAVSLPLPRYMHPAIIIPIKDLPLTSNGKLDRAAIEKLQVSNGTERATGAAKLGNVERQLREAWEEVISEEVLQHYTVDRGSNFFHVGGNSLLLIKLQHLIKTRFGVALPVATLFEQSTLRAMAAVITDATYLEAAETDWTEETALTKHVVDAGPFIPAATKSTRGVIIMTGATGFLGLELLKELVESPSVTKVHCIAVRSQAKLGLFLGSPKVTLHQGDLSAPRAGLSVQAAEAIFGEADAIVHSGADVSFLKTYQTLRPANVEATKELARLALVHNVPFHYISTTATGRLNNLDTLYEVSLAENMPPPGYSDGYVAGKWASEVFLEKVHERLGLPVCIHRPSSITGPAASELDVVNSVIKFSRQLKAVPTSSRWRGSLDFISVQNAAKGIVRVVTGSDQETKLKYLHHSGDVIIPIDRLRQHMQEEDGIEYRELSLSDWTELAVGLEMNVLIAAYLAAIDEMDLDVVFQKLIKREVGEG</sequence>
<dbReference type="InterPro" id="IPR014043">
    <property type="entry name" value="Acyl_transferase_dom"/>
</dbReference>
<dbReference type="PROSITE" id="PS52004">
    <property type="entry name" value="KS3_2"/>
    <property type="match status" value="1"/>
</dbReference>
<dbReference type="CDD" id="cd00833">
    <property type="entry name" value="PKS"/>
    <property type="match status" value="1"/>
</dbReference>
<gene>
    <name evidence="16" type="ORF">MAA_10114</name>
</gene>
<evidence type="ECO:0000256" key="3">
    <source>
        <dbReference type="ARBA" id="ARBA00022598"/>
    </source>
</evidence>
<keyword evidence="2" id="KW-0597">Phosphoprotein</keyword>
<dbReference type="InterPro" id="IPR020807">
    <property type="entry name" value="PKS_DH"/>
</dbReference>
<dbReference type="Gene3D" id="3.40.50.12780">
    <property type="entry name" value="N-terminal domain of ligase-like"/>
    <property type="match status" value="1"/>
</dbReference>
<dbReference type="Gene3D" id="1.10.1200.10">
    <property type="entry name" value="ACP-like"/>
    <property type="match status" value="1"/>
</dbReference>
<evidence type="ECO:0000256" key="8">
    <source>
        <dbReference type="ARBA" id="ARBA00023268"/>
    </source>
</evidence>
<dbReference type="Pfam" id="PF00550">
    <property type="entry name" value="PP-binding"/>
    <property type="match status" value="2"/>
</dbReference>
<dbReference type="InterPro" id="IPR023213">
    <property type="entry name" value="CAT-like_dom_sf"/>
</dbReference>
<dbReference type="CDD" id="cd05930">
    <property type="entry name" value="A_NRPS"/>
    <property type="match status" value="1"/>
</dbReference>
<reference evidence="16 17" key="2">
    <citation type="journal article" date="2014" name="Proc. Natl. Acad. Sci. U.S.A.">
        <title>Trajectory and genomic determinants of fungal-pathogen speciation and host adaptation.</title>
        <authorList>
            <person name="Hu X."/>
            <person name="Xiao G."/>
            <person name="Zheng P."/>
            <person name="Shang Y."/>
            <person name="Su Y."/>
            <person name="Zhang X."/>
            <person name="Liu X."/>
            <person name="Zhan S."/>
            <person name="St Leger R.J."/>
            <person name="Wang C."/>
        </authorList>
    </citation>
    <scope>GENOME REANNOTATION</scope>
    <source>
        <strain evidence="17">ARSEF 23 / ATCC MYA-3075</strain>
    </source>
</reference>
<keyword evidence="3" id="KW-0436">Ligase</keyword>
<dbReference type="Gene3D" id="3.40.47.10">
    <property type="match status" value="1"/>
</dbReference>
<dbReference type="KEGG" id="maj:MAA_10114"/>
<dbReference type="SMART" id="SM00827">
    <property type="entry name" value="PKS_AT"/>
    <property type="match status" value="1"/>
</dbReference>
<dbReference type="InterPro" id="IPR009081">
    <property type="entry name" value="PP-bd_ACP"/>
</dbReference>
<dbReference type="InterPro" id="IPR001242">
    <property type="entry name" value="Condensation_dom"/>
</dbReference>
<dbReference type="Pfam" id="PF14765">
    <property type="entry name" value="PS-DH"/>
    <property type="match status" value="1"/>
</dbReference>
<dbReference type="Pfam" id="PF02801">
    <property type="entry name" value="Ketoacyl-synt_C"/>
    <property type="match status" value="1"/>
</dbReference>
<protein>
    <submittedName>
        <fullName evidence="16">Polyketide synthase</fullName>
    </submittedName>
</protein>
<dbReference type="InterPro" id="IPR049552">
    <property type="entry name" value="PKS_DH_N"/>
</dbReference>
<dbReference type="InterPro" id="IPR016035">
    <property type="entry name" value="Acyl_Trfase/lysoPLipase"/>
</dbReference>
<dbReference type="HOGENOM" id="CLU_000022_37_5_1"/>
<dbReference type="InterPro" id="IPR020841">
    <property type="entry name" value="PKS_Beta-ketoAc_synthase_dom"/>
</dbReference>
<dbReference type="InterPro" id="IPR057326">
    <property type="entry name" value="KR_dom"/>
</dbReference>
<feature type="active site" description="Proton acceptor; for dehydratase activity" evidence="11">
    <location>
        <position position="974"/>
    </location>
</feature>
<evidence type="ECO:0000259" key="13">
    <source>
        <dbReference type="PROSITE" id="PS50075"/>
    </source>
</evidence>
<dbReference type="InterPro" id="IPR049551">
    <property type="entry name" value="PKS_DH_C"/>
</dbReference>
<evidence type="ECO:0000313" key="17">
    <source>
        <dbReference type="Proteomes" id="UP000002498"/>
    </source>
</evidence>
<dbReference type="Pfam" id="PF00698">
    <property type="entry name" value="Acyl_transf_1"/>
    <property type="match status" value="1"/>
</dbReference>
<feature type="region of interest" description="Disordered" evidence="12">
    <location>
        <begin position="2514"/>
        <end position="2541"/>
    </location>
</feature>
<evidence type="ECO:0000256" key="12">
    <source>
        <dbReference type="SAM" id="MobiDB-lite"/>
    </source>
</evidence>